<evidence type="ECO:0000313" key="3">
    <source>
        <dbReference type="Proteomes" id="UP000297975"/>
    </source>
</evidence>
<dbReference type="Proteomes" id="UP000297975">
    <property type="component" value="Unassembled WGS sequence"/>
</dbReference>
<dbReference type="PANTHER" id="PTHR43155">
    <property type="entry name" value="CYCLIC DI-GMP PHOSPHODIESTERASE PA4108-RELATED"/>
    <property type="match status" value="1"/>
</dbReference>
<dbReference type="InterPro" id="IPR037522">
    <property type="entry name" value="HD_GYP_dom"/>
</dbReference>
<dbReference type="CDD" id="cd00077">
    <property type="entry name" value="HDc"/>
    <property type="match status" value="1"/>
</dbReference>
<dbReference type="InterPro" id="IPR003607">
    <property type="entry name" value="HD/PDEase_dom"/>
</dbReference>
<gene>
    <name evidence="2" type="ORF">E3U55_09745</name>
</gene>
<feature type="domain" description="HD-GYP" evidence="1">
    <location>
        <begin position="125"/>
        <end position="320"/>
    </location>
</feature>
<keyword evidence="3" id="KW-1185">Reference proteome</keyword>
<accession>A0A4Y8IM37</accession>
<dbReference type="Pfam" id="PF13487">
    <property type="entry name" value="HD_5"/>
    <property type="match status" value="1"/>
</dbReference>
<reference evidence="2 3" key="1">
    <citation type="submission" date="2019-03" db="EMBL/GenBank/DDBJ databases">
        <authorList>
            <person name="He R.-H."/>
        </authorList>
    </citation>
    <scope>NUCLEOTIDE SEQUENCE [LARGE SCALE GENOMIC DNA]</scope>
    <source>
        <strain evidence="3">SH 714</strain>
    </source>
</reference>
<organism evidence="2 3">
    <name type="scientific">Filobacillus milosensis</name>
    <dbReference type="NCBI Taxonomy" id="94137"/>
    <lineage>
        <taxon>Bacteria</taxon>
        <taxon>Bacillati</taxon>
        <taxon>Bacillota</taxon>
        <taxon>Bacilli</taxon>
        <taxon>Bacillales</taxon>
        <taxon>Bacillaceae</taxon>
        <taxon>Filobacillus</taxon>
    </lineage>
</organism>
<evidence type="ECO:0000313" key="2">
    <source>
        <dbReference type="EMBL" id="TFB21095.1"/>
    </source>
</evidence>
<name>A0A4Y8IM37_9BACI</name>
<dbReference type="AlphaFoldDB" id="A0A4Y8IM37"/>
<proteinExistence type="predicted"/>
<dbReference type="SUPFAM" id="SSF109604">
    <property type="entry name" value="HD-domain/PDEase-like"/>
    <property type="match status" value="1"/>
</dbReference>
<dbReference type="PROSITE" id="PS51832">
    <property type="entry name" value="HD_GYP"/>
    <property type="match status" value="1"/>
</dbReference>
<comment type="caution">
    <text evidence="2">The sequence shown here is derived from an EMBL/GenBank/DDBJ whole genome shotgun (WGS) entry which is preliminary data.</text>
</comment>
<dbReference type="OrthoDB" id="9759601at2"/>
<dbReference type="PANTHER" id="PTHR43155:SF2">
    <property type="entry name" value="CYCLIC DI-GMP PHOSPHODIESTERASE PA4108"/>
    <property type="match status" value="1"/>
</dbReference>
<dbReference type="RefSeq" id="WP_134340236.1">
    <property type="nucleotide sequence ID" value="NZ_SOPW01000009.1"/>
</dbReference>
<protein>
    <submittedName>
        <fullName evidence="2">HD-GYP domain-containing protein</fullName>
    </submittedName>
</protein>
<dbReference type="EMBL" id="SOPW01000009">
    <property type="protein sequence ID" value="TFB21095.1"/>
    <property type="molecule type" value="Genomic_DNA"/>
</dbReference>
<dbReference type="Gene3D" id="1.10.3210.10">
    <property type="entry name" value="Hypothetical protein af1432"/>
    <property type="match status" value="1"/>
</dbReference>
<evidence type="ECO:0000259" key="1">
    <source>
        <dbReference type="PROSITE" id="PS51832"/>
    </source>
</evidence>
<sequence>MKVKPKQLVPGCLVTKDVMGKTVFPIVPKNTVIEPIHIKVLTDFQVPQIDVANRLVNGDPFQVEEVENTIEVEPKEKEDNREEWSFYEHYVYAVKETMNLFKNWKDQPRLDLKKIRQLIQPLVHIGESNSEVLMELHHYTDKNDYFYHHIVAVPVIASFIAKKLGVDSNERKQIALAAYLCDIGMLKEDVHLYKKDGVLTNQEYERVKRHPVLSYRLIEHEPYLNKSIKVAVLQHHERLDGSGYPVGVQHDKLHKYARIIAVSDMFHAMTSERIYRKKQSPFKVIEEMMNRQFGKLDMKIVKALVDSIVYFSNGTKVRLTNNEVGEIVFIDQKNPTRPMIKKVDNQEIIHLLEHNELYIEEVLMN</sequence>